<dbReference type="SFLD" id="SFLDS00029">
    <property type="entry name" value="Radical_SAM"/>
    <property type="match status" value="1"/>
</dbReference>
<comment type="cofactor">
    <cofactor evidence="14 16">
        <name>[4Fe-4S] cluster</name>
        <dbReference type="ChEBI" id="CHEBI:49883"/>
    </cofactor>
    <text evidence="14 16">Binds 1 [4Fe-4S] cluster. The cluster is coordinated with 3 cysteines and an exchangeable S-adenosyl-L-methionine.</text>
</comment>
<feature type="binding site" evidence="15">
    <location>
        <position position="328"/>
    </location>
    <ligand>
        <name>S-adenosyl-L-methionine</name>
        <dbReference type="ChEBI" id="CHEBI:59789"/>
        <label>1</label>
    </ligand>
</feature>
<dbReference type="RefSeq" id="WP_148376839.1">
    <property type="nucleotide sequence ID" value="NZ_VSIY01000004.1"/>
</dbReference>
<evidence type="ECO:0000256" key="11">
    <source>
        <dbReference type="ARBA" id="ARBA00023014"/>
    </source>
</evidence>
<name>A0A5D0RKE0_9RHOB</name>
<dbReference type="PANTHER" id="PTHR13932">
    <property type="entry name" value="COPROPORPHYRINIGEN III OXIDASE"/>
    <property type="match status" value="1"/>
</dbReference>
<dbReference type="SUPFAM" id="SSF102114">
    <property type="entry name" value="Radical SAM enzymes"/>
    <property type="match status" value="1"/>
</dbReference>
<dbReference type="GO" id="GO:0046872">
    <property type="term" value="F:metal ion binding"/>
    <property type="evidence" value="ECO:0007669"/>
    <property type="project" value="UniProtKB-KW"/>
</dbReference>
<evidence type="ECO:0000256" key="13">
    <source>
        <dbReference type="ARBA" id="ARBA00048321"/>
    </source>
</evidence>
<keyword evidence="10 14" id="KW-0408">Iron</keyword>
<dbReference type="SFLD" id="SFLDG01065">
    <property type="entry name" value="anaerobic_coproporphyrinogen-I"/>
    <property type="match status" value="1"/>
</dbReference>
<dbReference type="InterPro" id="IPR004558">
    <property type="entry name" value="Coprogen_oxidase_HemN"/>
</dbReference>
<dbReference type="Gene3D" id="3.20.20.70">
    <property type="entry name" value="Aldolase class I"/>
    <property type="match status" value="1"/>
</dbReference>
<evidence type="ECO:0000256" key="2">
    <source>
        <dbReference type="ARBA" id="ARBA00004785"/>
    </source>
</evidence>
<dbReference type="InterPro" id="IPR058240">
    <property type="entry name" value="rSAM_sf"/>
</dbReference>
<gene>
    <name evidence="18" type="primary">hemN</name>
    <name evidence="18" type="ORF">FVF75_05025</name>
</gene>
<evidence type="ECO:0000256" key="14">
    <source>
        <dbReference type="PIRNR" id="PIRNR000167"/>
    </source>
</evidence>
<comment type="subunit">
    <text evidence="4">Monomer.</text>
</comment>
<comment type="catalytic activity">
    <reaction evidence="13 14">
        <text>coproporphyrinogen III + 2 S-adenosyl-L-methionine = protoporphyrinogen IX + 2 5'-deoxyadenosine + 2 L-methionine + 2 CO2</text>
        <dbReference type="Rhea" id="RHEA:15425"/>
        <dbReference type="ChEBI" id="CHEBI:16526"/>
        <dbReference type="ChEBI" id="CHEBI:17319"/>
        <dbReference type="ChEBI" id="CHEBI:57307"/>
        <dbReference type="ChEBI" id="CHEBI:57309"/>
        <dbReference type="ChEBI" id="CHEBI:57844"/>
        <dbReference type="ChEBI" id="CHEBI:59789"/>
        <dbReference type="EC" id="1.3.98.3"/>
    </reaction>
</comment>
<dbReference type="PIRSF" id="PIRSF000167">
    <property type="entry name" value="HemN"/>
    <property type="match status" value="1"/>
</dbReference>
<dbReference type="NCBIfam" id="TIGR00538">
    <property type="entry name" value="hemN"/>
    <property type="match status" value="1"/>
</dbReference>
<feature type="binding site" evidence="15">
    <location>
        <position position="208"/>
    </location>
    <ligand>
        <name>S-adenosyl-L-methionine</name>
        <dbReference type="ChEBI" id="CHEBI:59789"/>
        <label>2</label>
    </ligand>
</feature>
<evidence type="ECO:0000256" key="9">
    <source>
        <dbReference type="ARBA" id="ARBA00023002"/>
    </source>
</evidence>
<dbReference type="EMBL" id="VSIY01000004">
    <property type="protein sequence ID" value="TYB82097.1"/>
    <property type="molecule type" value="Genomic_DNA"/>
</dbReference>
<dbReference type="AlphaFoldDB" id="A0A5D0RKE0"/>
<keyword evidence="12 14" id="KW-0627">Porphyrin biosynthesis</keyword>
<keyword evidence="19" id="KW-1185">Reference proteome</keyword>
<dbReference type="UniPathway" id="UPA00251">
    <property type="reaction ID" value="UER00323"/>
</dbReference>
<dbReference type="Pfam" id="PF04055">
    <property type="entry name" value="Radical_SAM"/>
    <property type="match status" value="1"/>
</dbReference>
<feature type="binding site" evidence="16">
    <location>
        <position position="67"/>
    </location>
    <ligand>
        <name>[4Fe-4S] cluster</name>
        <dbReference type="ChEBI" id="CHEBI:49883"/>
        <note>4Fe-4S-S-AdoMet</note>
    </ligand>
</feature>
<reference evidence="18 19" key="1">
    <citation type="submission" date="2019-08" db="EMBL/GenBank/DDBJ databases">
        <title>Identification of a novel species of the genus Boseongicola.</title>
        <authorList>
            <person name="Zhang X.-Q."/>
        </authorList>
    </citation>
    <scope>NUCLEOTIDE SEQUENCE [LARGE SCALE GENOMIC DNA]</scope>
    <source>
        <strain evidence="18 19">HY14</strain>
    </source>
</reference>
<dbReference type="InterPro" id="IPR013785">
    <property type="entry name" value="Aldolase_TIM"/>
</dbReference>
<evidence type="ECO:0000256" key="3">
    <source>
        <dbReference type="ARBA" id="ARBA00005493"/>
    </source>
</evidence>
<organism evidence="18 19">
    <name type="scientific">Maritimibacter fusiformis</name>
    <dbReference type="NCBI Taxonomy" id="2603819"/>
    <lineage>
        <taxon>Bacteria</taxon>
        <taxon>Pseudomonadati</taxon>
        <taxon>Pseudomonadota</taxon>
        <taxon>Alphaproteobacteria</taxon>
        <taxon>Rhodobacterales</taxon>
        <taxon>Roseobacteraceae</taxon>
        <taxon>Maritimibacter</taxon>
    </lineage>
</organism>
<dbReference type="EC" id="1.3.98.3" evidence="14"/>
<feature type="binding site" evidence="15">
    <location>
        <begin position="112"/>
        <end position="113"/>
    </location>
    <ligand>
        <name>S-adenosyl-L-methionine</name>
        <dbReference type="ChEBI" id="CHEBI:59789"/>
        <label>2</label>
    </ligand>
</feature>
<evidence type="ECO:0000256" key="10">
    <source>
        <dbReference type="ARBA" id="ARBA00023004"/>
    </source>
</evidence>
<dbReference type="GO" id="GO:0051539">
    <property type="term" value="F:4 iron, 4 sulfur cluster binding"/>
    <property type="evidence" value="ECO:0007669"/>
    <property type="project" value="UniProtKB-KW"/>
</dbReference>
<keyword evidence="6 14" id="KW-0963">Cytoplasm</keyword>
<feature type="binding site" evidence="16">
    <location>
        <position position="60"/>
    </location>
    <ligand>
        <name>[4Fe-4S] cluster</name>
        <dbReference type="ChEBI" id="CHEBI:49883"/>
        <note>4Fe-4S-S-AdoMet</note>
    </ligand>
</feature>
<dbReference type="InterPro" id="IPR007197">
    <property type="entry name" value="rSAM"/>
</dbReference>
<dbReference type="SMART" id="SM00729">
    <property type="entry name" value="Elp3"/>
    <property type="match status" value="1"/>
</dbReference>
<feature type="binding site" evidence="15">
    <location>
        <position position="183"/>
    </location>
    <ligand>
        <name>S-adenosyl-L-methionine</name>
        <dbReference type="ChEBI" id="CHEBI:59789"/>
        <label>2</label>
    </ligand>
</feature>
<dbReference type="GO" id="GO:0004109">
    <property type="term" value="F:coproporphyrinogen oxidase activity"/>
    <property type="evidence" value="ECO:0007669"/>
    <property type="project" value="InterPro"/>
</dbReference>
<keyword evidence="9 14" id="KW-0560">Oxidoreductase</keyword>
<comment type="similarity">
    <text evidence="3 14">Belongs to the anaerobic coproporphyrinogen-III oxidase family.</text>
</comment>
<feature type="binding site" evidence="15">
    <location>
        <position position="242"/>
    </location>
    <ligand>
        <name>S-adenosyl-L-methionine</name>
        <dbReference type="ChEBI" id="CHEBI:59789"/>
        <label>2</label>
    </ligand>
</feature>
<evidence type="ECO:0000313" key="18">
    <source>
        <dbReference type="EMBL" id="TYB82097.1"/>
    </source>
</evidence>
<dbReference type="PROSITE" id="PS51918">
    <property type="entry name" value="RADICAL_SAM"/>
    <property type="match status" value="1"/>
</dbReference>
<evidence type="ECO:0000256" key="15">
    <source>
        <dbReference type="PIRSR" id="PIRSR000167-1"/>
    </source>
</evidence>
<feature type="domain" description="Radical SAM core" evidence="17">
    <location>
        <begin position="45"/>
        <end position="279"/>
    </location>
</feature>
<feature type="binding site" evidence="15">
    <location>
        <position position="111"/>
    </location>
    <ligand>
        <name>S-adenosyl-L-methionine</name>
        <dbReference type="ChEBI" id="CHEBI:59789"/>
        <label>1</label>
    </ligand>
</feature>
<dbReference type="GO" id="GO:0006782">
    <property type="term" value="P:protoporphyrinogen IX biosynthetic process"/>
    <property type="evidence" value="ECO:0007669"/>
    <property type="project" value="UniProtKB-UniPathway"/>
</dbReference>
<dbReference type="CDD" id="cd01335">
    <property type="entry name" value="Radical_SAM"/>
    <property type="match status" value="1"/>
</dbReference>
<dbReference type="InterPro" id="IPR034505">
    <property type="entry name" value="Coproporphyrinogen-III_oxidase"/>
</dbReference>
<dbReference type="Gene3D" id="1.10.10.920">
    <property type="match status" value="1"/>
</dbReference>
<keyword evidence="7 14" id="KW-0949">S-adenosyl-L-methionine</keyword>
<evidence type="ECO:0000259" key="17">
    <source>
        <dbReference type="PROSITE" id="PS51918"/>
    </source>
</evidence>
<evidence type="ECO:0000256" key="12">
    <source>
        <dbReference type="ARBA" id="ARBA00023244"/>
    </source>
</evidence>
<comment type="caution">
    <text evidence="18">The sequence shown here is derived from an EMBL/GenBank/DDBJ whole genome shotgun (WGS) entry which is preliminary data.</text>
</comment>
<keyword evidence="8 14" id="KW-0479">Metal-binding</keyword>
<comment type="pathway">
    <text evidence="2 14">Porphyrin-containing compound metabolism; protoporphyrin-IX biosynthesis; protoporphyrinogen-IX from coproporphyrinogen-III (AdoMet route): step 1/1.</text>
</comment>
<dbReference type="GO" id="GO:0051989">
    <property type="term" value="F:coproporphyrinogen dehydrogenase activity"/>
    <property type="evidence" value="ECO:0007669"/>
    <property type="project" value="UniProtKB-EC"/>
</dbReference>
<dbReference type="GO" id="GO:0005737">
    <property type="term" value="C:cytoplasm"/>
    <property type="evidence" value="ECO:0007669"/>
    <property type="project" value="UniProtKB-SubCell"/>
</dbReference>
<evidence type="ECO:0000256" key="5">
    <source>
        <dbReference type="ARBA" id="ARBA00022485"/>
    </source>
</evidence>
<dbReference type="Proteomes" id="UP000322080">
    <property type="component" value="Unassembled WGS sequence"/>
</dbReference>
<evidence type="ECO:0000256" key="7">
    <source>
        <dbReference type="ARBA" id="ARBA00022691"/>
    </source>
</evidence>
<sequence>MKSLAQLRGLGLFDARVPRYTSYPTAPHFKTEVGNDTVTPWIKAIPAGGSVSVYVHVPFCRRLCWFCACRTQGTATAEPVAAYVETLKQELALVKPLLAPGVEIEHLHFGGGTPTLLQPEMISDLTAAIFDMAPLAEDAQFSVEIDPTEVDEARIAAFADAGLTRASIGVQDFDPMIQETIGRPQSYEITRDAVEALRARGIRSLNVDLLYGLPHQTKARITDSVNKVISLGPDRIALFGYAHVPWVSKRQKLIPTDALPSPEDRLDLFNTATELFTGAGYAVIGIDHFAKPEDGLEIAHQAGTMQRNFQGYTEDKSKVLIGFGASSISRYPQGFAQNEPATAKYQGRVRAGELAIAKGHAYAGEDTLRARIIEKLLCDFRADLNAIAAEHGVAADTAIAMVDGLDAALPGTTTLEGGVLTIRDDSHVLARLIARHFDAYEMSAAGHSQAV</sequence>
<accession>A0A5D0RKE0</accession>
<evidence type="ECO:0000256" key="4">
    <source>
        <dbReference type="ARBA" id="ARBA00011245"/>
    </source>
</evidence>
<evidence type="ECO:0000256" key="1">
    <source>
        <dbReference type="ARBA" id="ARBA00004496"/>
    </source>
</evidence>
<proteinExistence type="inferred from homology"/>
<evidence type="ECO:0000313" key="19">
    <source>
        <dbReference type="Proteomes" id="UP000322080"/>
    </source>
</evidence>
<protein>
    <recommendedName>
        <fullName evidence="14">Coproporphyrinogen-III oxidase</fullName>
        <ecNumber evidence="14">1.3.98.3</ecNumber>
    </recommendedName>
</protein>
<feature type="binding site" evidence="15">
    <location>
        <position position="54"/>
    </location>
    <ligand>
        <name>S-adenosyl-L-methionine</name>
        <dbReference type="ChEBI" id="CHEBI:59789"/>
        <label>1</label>
    </ligand>
</feature>
<feature type="binding site" evidence="15">
    <location>
        <position position="144"/>
    </location>
    <ligand>
        <name>S-adenosyl-L-methionine</name>
        <dbReference type="ChEBI" id="CHEBI:59789"/>
        <label>1</label>
    </ligand>
</feature>
<evidence type="ECO:0000256" key="8">
    <source>
        <dbReference type="ARBA" id="ARBA00022723"/>
    </source>
</evidence>
<evidence type="ECO:0000256" key="16">
    <source>
        <dbReference type="PIRSR" id="PIRSR000167-2"/>
    </source>
</evidence>
<keyword evidence="5 14" id="KW-0004">4Fe-4S</keyword>
<dbReference type="PANTHER" id="PTHR13932:SF6">
    <property type="entry name" value="OXYGEN-INDEPENDENT COPROPORPHYRINOGEN III OXIDASE"/>
    <property type="match status" value="1"/>
</dbReference>
<feature type="binding site" evidence="15">
    <location>
        <position position="171"/>
    </location>
    <ligand>
        <name>S-adenosyl-L-methionine</name>
        <dbReference type="ChEBI" id="CHEBI:59789"/>
        <label>2</label>
    </ligand>
</feature>
<feature type="binding site" evidence="16">
    <location>
        <position position="64"/>
    </location>
    <ligand>
        <name>[4Fe-4S] cluster</name>
        <dbReference type="ChEBI" id="CHEBI:49883"/>
        <note>4Fe-4S-S-AdoMet</note>
    </ligand>
</feature>
<keyword evidence="11 14" id="KW-0411">Iron-sulfur</keyword>
<feature type="binding site" evidence="15">
    <location>
        <begin position="66"/>
        <end position="68"/>
    </location>
    <ligand>
        <name>S-adenosyl-L-methionine</name>
        <dbReference type="ChEBI" id="CHEBI:59789"/>
        <label>2</label>
    </ligand>
</feature>
<comment type="subcellular location">
    <subcellularLocation>
        <location evidence="1 14">Cytoplasm</location>
    </subcellularLocation>
</comment>
<dbReference type="InterPro" id="IPR006638">
    <property type="entry name" value="Elp3/MiaA/NifB-like_rSAM"/>
</dbReference>
<evidence type="ECO:0000256" key="6">
    <source>
        <dbReference type="ARBA" id="ARBA00022490"/>
    </source>
</evidence>